<feature type="transmembrane region" description="Helical" evidence="7">
    <location>
        <begin position="33"/>
        <end position="53"/>
    </location>
</feature>
<proteinExistence type="inferred from homology"/>
<dbReference type="KEGG" id="zca:118356232"/>
<organism evidence="10 11">
    <name type="scientific">Zalophus californianus</name>
    <name type="common">California sealion</name>
    <dbReference type="NCBI Taxonomy" id="9704"/>
    <lineage>
        <taxon>Eukaryota</taxon>
        <taxon>Metazoa</taxon>
        <taxon>Chordata</taxon>
        <taxon>Craniata</taxon>
        <taxon>Vertebrata</taxon>
        <taxon>Euteleostomi</taxon>
        <taxon>Mammalia</taxon>
        <taxon>Eutheria</taxon>
        <taxon>Laurasiatheria</taxon>
        <taxon>Carnivora</taxon>
        <taxon>Caniformia</taxon>
        <taxon>Pinnipedia</taxon>
        <taxon>Otariidae</taxon>
        <taxon>Zalophus</taxon>
    </lineage>
</organism>
<dbReference type="InterPro" id="IPR039509">
    <property type="entry name" value="SPATA31"/>
</dbReference>
<protein>
    <submittedName>
        <fullName evidence="11">Spermatogenesis-associated protein 31D4-like</fullName>
    </submittedName>
</protein>
<accession>A0A6P9FD66</accession>
<keyword evidence="3 7" id="KW-1133">Transmembrane helix</keyword>
<evidence type="ECO:0000256" key="1">
    <source>
        <dbReference type="ARBA" id="ARBA00004167"/>
    </source>
</evidence>
<feature type="compositionally biased region" description="Polar residues" evidence="6">
    <location>
        <begin position="1217"/>
        <end position="1227"/>
    </location>
</feature>
<feature type="region of interest" description="Disordered" evidence="6">
    <location>
        <begin position="1192"/>
        <end position="1318"/>
    </location>
</feature>
<evidence type="ECO:0000256" key="3">
    <source>
        <dbReference type="ARBA" id="ARBA00022989"/>
    </source>
</evidence>
<evidence type="ECO:0000259" key="8">
    <source>
        <dbReference type="Pfam" id="PF14650"/>
    </source>
</evidence>
<feature type="compositionally biased region" description="Acidic residues" evidence="6">
    <location>
        <begin position="711"/>
        <end position="733"/>
    </location>
</feature>
<evidence type="ECO:0000256" key="5">
    <source>
        <dbReference type="ARBA" id="ARBA00035009"/>
    </source>
</evidence>
<dbReference type="Pfam" id="PF15371">
    <property type="entry name" value="DUF4599"/>
    <property type="match status" value="1"/>
</dbReference>
<comment type="similarity">
    <text evidence="5">Belongs to the SPATA31 family.</text>
</comment>
<evidence type="ECO:0000259" key="9">
    <source>
        <dbReference type="Pfam" id="PF15371"/>
    </source>
</evidence>
<dbReference type="InterPro" id="IPR027970">
    <property type="entry name" value="SPATA31-like"/>
</dbReference>
<feature type="compositionally biased region" description="Polar residues" evidence="6">
    <location>
        <begin position="1250"/>
        <end position="1274"/>
    </location>
</feature>
<feature type="compositionally biased region" description="Low complexity" evidence="6">
    <location>
        <begin position="1430"/>
        <end position="1441"/>
    </location>
</feature>
<feature type="compositionally biased region" description="Basic and acidic residues" evidence="6">
    <location>
        <begin position="1296"/>
        <end position="1306"/>
    </location>
</feature>
<comment type="subcellular location">
    <subcellularLocation>
        <location evidence="1">Membrane</location>
        <topology evidence="1">Single-pass membrane protein</topology>
    </subcellularLocation>
</comment>
<reference evidence="11" key="1">
    <citation type="submission" date="2025-08" db="UniProtKB">
        <authorList>
            <consortium name="RefSeq"/>
        </authorList>
    </citation>
    <scope>IDENTIFICATION</scope>
    <source>
        <tissue evidence="11">Blood</tissue>
    </source>
</reference>
<feature type="domain" description="SPATA31-like" evidence="9">
    <location>
        <begin position="67"/>
        <end position="152"/>
    </location>
</feature>
<sequence length="1471" mass="162894">MEFKTWNVLSCLNTYTEPCLSFSSTWLETDPNFTFLCGLGLLLLFLCYLMLPFPTWKTKPTQKRQGRAKRRRKGGTLKDYRCYQREVEEAQKLISVLRSPVGRHHDTISFHQLLCPDPSCEVCNRTTAEINRLLFPEALEDATPLASTAPVTSSSFTLSPDSSAVPPGDLISASLPEPSPPPASTFSPNPVTPLADFFPPSPPGGSLPPESFPPLHSEFPKDSFPPQSLAFPPIPPNHAQTVDPVVHPEATLSLNTIFCPDSALSQDVNPLPELSQMVNPTETFACHNAPPTLSVSPPPDCSLTMTQPKSISISKKPVPEISSPDSSGGLSTYVPTITGFNPSRLSILDFPSWQTHAKDFFPSTLAPYDFHQEFLALHSSEASSGEDPAAKLVEPANLSLLSPDGLALLEEQVRKRSDFWMWKEMKKSSVPKQTIAEKHDLEVSLPFWSSKDQSKELHVHRQPPYPTTTLKEGHLQQTPIQFFWGLPTLHSESLFSVAHVLDNCSSILIFNRVSNASTEQESPVVPHPLPLSLPQPQPLPIPQVQPQAHLQSPLPILSSGPLTQVKVCGVCLHRPEMESESLIPNEMQHLEWNVLQKEQETVWGLPTVVQRSQEDFCPSAPKPLTHQASQARVAISILPGQFPLTDELRRKLERHLRKRLIRHQWGLSRRICKSLSLMGPSIFSETPNLQRYHGRTWISKSESKSSKSESDEGDSEMSQLEDDDLEKDNDDLEKDQRHNPENGPKDYLLSDPESSSGNDMGYDSEKELRRPSEKNSTVSVETIGRGQFENVLKIHLSKKCEEINEGQLPGPVHNSWHTMTQTSLLFENSHTEIKHRSLPPSEVQDYSLNTFRELPFLESSAQQMLEAHIKRFRMMMTQGLPSRVLESIELFKLIKDTSHSSFSSSTNLISELNSKPGGFNSLRGSSKSLHGDKVGTANSASILDRPLPAASTVGKEEQRSLRQSPSDINHELAEDVQKIKDGTQTLTPVKHDTIGNRWPPKLPAREAGAGHEPKDKSANSGGRGGMQQGKKNLEPVFVPTVSRVIFRVKELDAHQSQSNILTTSKPVSSQTIKVNVNKAKTTIPIKSPPPNISIPQDPKSSKLKQQLLCELKFKLEEREHSRAQAHHTGLPPASDSLTYKASLTHAQGVSSGDMGASQVLHVHTEDTGINMEQQQEPGVRKHVLRKCQNKNLPPAAVTMSPPGSKAQELGGGDAGLGTSQPKRNSFPTEDVALNKRFPTQDVLSEKPGSKPSQTLSQNGQPPPESLSQKGQPPSESHCRKKMKRFLQWLKPGIKCKRQENSQEKGSPRSSVESRGLLKGRTAFTGATEARKIVTDGTFLEEKMGRWHAIDSTCPQQPIPFPTKYGKTQQKAQVQAQAQPVQGHTGNIRQIRDKDRQPQKAVAFKDQRLHPLSMPHREPAPHPHATCRHQAGQGPPATLTTAGGTVFRDLPLLFRQKTLLQNFHGGIFPTPK</sequence>
<evidence type="ECO:0000313" key="10">
    <source>
        <dbReference type="Proteomes" id="UP000515165"/>
    </source>
</evidence>
<feature type="region of interest" description="Disordered" evidence="6">
    <location>
        <begin position="698"/>
        <end position="779"/>
    </location>
</feature>
<name>A0A6P9FD66_ZALCA</name>
<feature type="region of interest" description="Disordered" evidence="6">
    <location>
        <begin position="1414"/>
        <end position="1441"/>
    </location>
</feature>
<feature type="compositionally biased region" description="Basic and acidic residues" evidence="6">
    <location>
        <begin position="734"/>
        <end position="744"/>
    </location>
</feature>
<feature type="compositionally biased region" description="Pro residues" evidence="6">
    <location>
        <begin position="199"/>
        <end position="212"/>
    </location>
</feature>
<dbReference type="Proteomes" id="UP000515165">
    <property type="component" value="Chromosome 13"/>
</dbReference>
<dbReference type="GeneID" id="118356232"/>
<feature type="domain" description="SPATA31" evidence="8">
    <location>
        <begin position="463"/>
        <end position="816"/>
    </location>
</feature>
<evidence type="ECO:0000256" key="2">
    <source>
        <dbReference type="ARBA" id="ARBA00022692"/>
    </source>
</evidence>
<feature type="compositionally biased region" description="Basic and acidic residues" evidence="6">
    <location>
        <begin position="701"/>
        <end position="710"/>
    </location>
</feature>
<feature type="region of interest" description="Disordered" evidence="6">
    <location>
        <begin position="150"/>
        <end position="232"/>
    </location>
</feature>
<evidence type="ECO:0000256" key="6">
    <source>
        <dbReference type="SAM" id="MobiDB-lite"/>
    </source>
</evidence>
<feature type="region of interest" description="Disordered" evidence="6">
    <location>
        <begin position="980"/>
        <end position="1032"/>
    </location>
</feature>
<feature type="region of interest" description="Disordered" evidence="6">
    <location>
        <begin position="923"/>
        <end position="968"/>
    </location>
</feature>
<evidence type="ECO:0000256" key="4">
    <source>
        <dbReference type="ARBA" id="ARBA00023136"/>
    </source>
</evidence>
<dbReference type="RefSeq" id="XP_035579693.1">
    <property type="nucleotide sequence ID" value="XM_035723800.1"/>
</dbReference>
<keyword evidence="10" id="KW-1185">Reference proteome</keyword>
<evidence type="ECO:0000256" key="7">
    <source>
        <dbReference type="SAM" id="Phobius"/>
    </source>
</evidence>
<keyword evidence="4 7" id="KW-0472">Membrane</keyword>
<dbReference type="PANTHER" id="PTHR21859">
    <property type="entry name" value="ACROSOME-SPECIFIC PROTEIN"/>
    <property type="match status" value="1"/>
</dbReference>
<feature type="compositionally biased region" description="Basic and acidic residues" evidence="6">
    <location>
        <begin position="1008"/>
        <end position="1017"/>
    </location>
</feature>
<feature type="compositionally biased region" description="Low complexity" evidence="6">
    <location>
        <begin position="153"/>
        <end position="163"/>
    </location>
</feature>
<feature type="compositionally biased region" description="Basic and acidic residues" evidence="6">
    <location>
        <begin position="763"/>
        <end position="773"/>
    </location>
</feature>
<dbReference type="OrthoDB" id="9633439at2759"/>
<gene>
    <name evidence="11" type="primary">LOC118356232</name>
</gene>
<keyword evidence="2 7" id="KW-0812">Transmembrane</keyword>
<dbReference type="PANTHER" id="PTHR21859:SF12">
    <property type="entry name" value="SPERMATOGENESIS-ASSOCIATED PROTEIN 31D1"/>
    <property type="match status" value="1"/>
</dbReference>
<dbReference type="GO" id="GO:0016020">
    <property type="term" value="C:membrane"/>
    <property type="evidence" value="ECO:0007669"/>
    <property type="project" value="UniProtKB-SubCell"/>
</dbReference>
<evidence type="ECO:0000313" key="11">
    <source>
        <dbReference type="RefSeq" id="XP_035579693.1"/>
    </source>
</evidence>
<dbReference type="Pfam" id="PF14650">
    <property type="entry name" value="FAM75"/>
    <property type="match status" value="1"/>
</dbReference>